<dbReference type="AlphaFoldDB" id="A0A7L6AX13"/>
<gene>
    <name evidence="1" type="ORF">HZT40_20990</name>
</gene>
<dbReference type="KEGG" id="this:HZT40_20990"/>
<accession>A0A7L6AX13</accession>
<dbReference type="InterPro" id="IPR029032">
    <property type="entry name" value="AhpD-like"/>
</dbReference>
<evidence type="ECO:0008006" key="3">
    <source>
        <dbReference type="Google" id="ProtNLM"/>
    </source>
</evidence>
<proteinExistence type="predicted"/>
<evidence type="ECO:0000313" key="2">
    <source>
        <dbReference type="Proteomes" id="UP000510621"/>
    </source>
</evidence>
<dbReference type="Proteomes" id="UP000510621">
    <property type="component" value="Chromosome"/>
</dbReference>
<dbReference type="PANTHER" id="PTHR35446:SF2">
    <property type="entry name" value="CARBOXYMUCONOLACTONE DECARBOXYLASE-LIKE DOMAIN-CONTAINING PROTEIN"/>
    <property type="match status" value="1"/>
</dbReference>
<dbReference type="Gene3D" id="1.20.1290.10">
    <property type="entry name" value="AhpD-like"/>
    <property type="match status" value="1"/>
</dbReference>
<sequence>MSLLQIVEPEQAQGEVAAVYQILTQAIGLVPNAMKMLSVNPMALRHTAESVGYAMHHPSLSPMLFTMIRQCVSTHVGCQYCINVNRGLLLQMGLDMDTVLALESNPETAPLNDKEKALLLYAIRAVRNSNQVGEADVTTLRNLGASDMEIFDALNQAAKQVAADIMINALKVESDF</sequence>
<dbReference type="SUPFAM" id="SSF69118">
    <property type="entry name" value="AhpD-like"/>
    <property type="match status" value="1"/>
</dbReference>
<organism evidence="1 2">
    <name type="scientific">Candidatus Thiothrix singaporensis</name>
    <dbReference type="NCBI Taxonomy" id="2799669"/>
    <lineage>
        <taxon>Bacteria</taxon>
        <taxon>Pseudomonadati</taxon>
        <taxon>Pseudomonadota</taxon>
        <taxon>Gammaproteobacteria</taxon>
        <taxon>Thiotrichales</taxon>
        <taxon>Thiotrichaceae</taxon>
        <taxon>Thiothrix</taxon>
    </lineage>
</organism>
<name>A0A7L6AX13_9GAMM</name>
<protein>
    <recommendedName>
        <fullName evidence="3">Carboxymuconolactone decarboxylase-like domain-containing protein</fullName>
    </recommendedName>
</protein>
<evidence type="ECO:0000313" key="1">
    <source>
        <dbReference type="EMBL" id="QLQ33669.1"/>
    </source>
</evidence>
<dbReference type="PANTHER" id="PTHR35446">
    <property type="entry name" value="SI:CH211-175M2.5"/>
    <property type="match status" value="1"/>
</dbReference>
<reference evidence="1" key="1">
    <citation type="submission" date="2020-06" db="EMBL/GenBank/DDBJ databases">
        <title>Analysis procedures for assessing recovery of high quality, complete, closed genomes from Nanopore long read metagenome sequencing.</title>
        <authorList>
            <person name="Bessarab I."/>
            <person name="Arumugam K."/>
            <person name="Haryono M."/>
            <person name="Liu X."/>
            <person name="Roy S."/>
            <person name="Zuniga-Montanez R.E."/>
            <person name="Qiu G."/>
            <person name="Drautz-Moses D.I."/>
            <person name="Law Y.Y."/>
            <person name="Wuertz S."/>
            <person name="Lauro F.M."/>
            <person name="Huson D.H."/>
            <person name="Williams R.B."/>
        </authorList>
    </citation>
    <scope>NUCLEOTIDE SEQUENCE [LARGE SCALE GENOMIC DNA]</scope>
    <source>
        <strain evidence="1">SSD2</strain>
    </source>
</reference>
<keyword evidence="2" id="KW-1185">Reference proteome</keyword>
<dbReference type="EMBL" id="CP059265">
    <property type="protein sequence ID" value="QLQ33669.1"/>
    <property type="molecule type" value="Genomic_DNA"/>
</dbReference>